<sequence>MAIQVTENLLSITLEELKKRREAVDAVFSSHTLEGITLHPKTLKILEGYARGNTSLEEFNTLMDNAKL</sequence>
<name>A0A067WB98_9HYPH</name>
<dbReference type="Gene3D" id="1.10.8.1050">
    <property type="entry name" value="Antitoxin VbhA-like"/>
    <property type="match status" value="1"/>
</dbReference>
<proteinExistence type="predicted"/>
<dbReference type="AlphaFoldDB" id="A0A067WB98"/>
<reference evidence="1 2" key="1">
    <citation type="submission" date="2012-04" db="EMBL/GenBank/DDBJ databases">
        <title>The Genome Sequence of Bartonella koehlerae C-29.</title>
        <authorList>
            <consortium name="The Broad Institute Genome Sequencing Platform"/>
            <consortium name="The Broad Institute Genome Sequencing Center for Infectious Disease"/>
            <person name="Feldgarden M."/>
            <person name="Kirby J."/>
            <person name="Kosoy M."/>
            <person name="Birtles R."/>
            <person name="Probert W.S."/>
            <person name="Chiaraviglio L."/>
            <person name="Walker B."/>
            <person name="Young S.K."/>
            <person name="Zeng Q."/>
            <person name="Gargeya S."/>
            <person name="Fitzgerald M."/>
            <person name="Haas B."/>
            <person name="Abouelleil A."/>
            <person name="Alvarado L."/>
            <person name="Arachchi H.M."/>
            <person name="Berlin A.M."/>
            <person name="Chapman S.B."/>
            <person name="Goldberg J."/>
            <person name="Griggs A."/>
            <person name="Gujja S."/>
            <person name="Hansen M."/>
            <person name="Howarth C."/>
            <person name="Imamovic A."/>
            <person name="Larimer J."/>
            <person name="McCowen C."/>
            <person name="Montmayeur A."/>
            <person name="Murphy C."/>
            <person name="Neiman D."/>
            <person name="Pearson M."/>
            <person name="Priest M."/>
            <person name="Roberts A."/>
            <person name="Saif S."/>
            <person name="Shea T."/>
            <person name="Sisk P."/>
            <person name="Sykes S."/>
            <person name="Wortman J."/>
            <person name="Nusbaum C."/>
            <person name="Birren B."/>
        </authorList>
    </citation>
    <scope>NUCLEOTIDE SEQUENCE [LARGE SCALE GENOMIC DNA]</scope>
    <source>
        <strain evidence="1 2">C-29</strain>
    </source>
</reference>
<keyword evidence="2" id="KW-1185">Reference proteome</keyword>
<dbReference type="CDD" id="cd11586">
    <property type="entry name" value="VbhA_like"/>
    <property type="match status" value="1"/>
</dbReference>
<comment type="caution">
    <text evidence="1">The sequence shown here is derived from an EMBL/GenBank/DDBJ whole genome shotgun (WGS) entry which is preliminary data.</text>
</comment>
<dbReference type="EMBL" id="AHPL01000012">
    <property type="protein sequence ID" value="KEC54043.1"/>
    <property type="molecule type" value="Genomic_DNA"/>
</dbReference>
<dbReference type="OrthoDB" id="7924041at2"/>
<evidence type="ECO:0000313" key="2">
    <source>
        <dbReference type="Proteomes" id="UP000027015"/>
    </source>
</evidence>
<dbReference type="InterPro" id="IPR043038">
    <property type="entry name" value="VbhA_sf"/>
</dbReference>
<protein>
    <recommendedName>
        <fullName evidence="3">Antitoxin VbhA domain-containing protein</fullName>
    </recommendedName>
</protein>
<dbReference type="eggNOG" id="ENOG5031437">
    <property type="taxonomic scope" value="Bacteria"/>
</dbReference>
<dbReference type="PATRIC" id="fig|1134510.3.peg.1638"/>
<dbReference type="InterPro" id="IPR033788">
    <property type="entry name" value="VbhA-like"/>
</dbReference>
<dbReference type="STRING" id="1134510.O9A_01433"/>
<organism evidence="1 2">
    <name type="scientific">Bartonella koehlerae C-29</name>
    <dbReference type="NCBI Taxonomy" id="1134510"/>
    <lineage>
        <taxon>Bacteria</taxon>
        <taxon>Pseudomonadati</taxon>
        <taxon>Pseudomonadota</taxon>
        <taxon>Alphaproteobacteria</taxon>
        <taxon>Hyphomicrobiales</taxon>
        <taxon>Bartonellaceae</taxon>
        <taxon>Bartonella</taxon>
    </lineage>
</organism>
<evidence type="ECO:0008006" key="3">
    <source>
        <dbReference type="Google" id="ProtNLM"/>
    </source>
</evidence>
<dbReference type="RefSeq" id="WP_034460065.1">
    <property type="nucleotide sequence ID" value="NZ_CADEAH010000011.1"/>
</dbReference>
<gene>
    <name evidence="1" type="ORF">O9A_01433</name>
</gene>
<dbReference type="Proteomes" id="UP000027015">
    <property type="component" value="Unassembled WGS sequence"/>
</dbReference>
<dbReference type="HOGENOM" id="CLU_204397_0_0_5"/>
<accession>A0A067WB98</accession>
<evidence type="ECO:0000313" key="1">
    <source>
        <dbReference type="EMBL" id="KEC54043.1"/>
    </source>
</evidence>